<sequence length="174" mass="19246">MTANLSDTTPGSELKALLRVLDGQRRHVLGILDGLDAKDLRRPVLPSGWHCLGLVQHLALDVERFWFRAVVAGDEEVIHGLTSGDEAWKVAPEVPAIDVLDRYRREAELADAVITAAASADVALAWWPHDLFGEPHLHTLRDVLLHVITETACHAGHLDAARELIDGRRWLVLT</sequence>
<protein>
    <submittedName>
        <fullName evidence="1">DUF664 domain-containing protein</fullName>
    </submittedName>
</protein>
<gene>
    <name evidence="1" type="ORF">J8N05_20965</name>
</gene>
<dbReference type="Pfam" id="PF04978">
    <property type="entry name" value="MST"/>
    <property type="match status" value="1"/>
</dbReference>
<dbReference type="SUPFAM" id="SSF109854">
    <property type="entry name" value="DinB/YfiT-like putative metalloenzymes"/>
    <property type="match status" value="1"/>
</dbReference>
<name>A0A940XRG8_9ACTN</name>
<keyword evidence="2" id="KW-1185">Reference proteome</keyword>
<dbReference type="Proteomes" id="UP000677413">
    <property type="component" value="Unassembled WGS sequence"/>
</dbReference>
<organism evidence="1 2">
    <name type="scientific">Streptomyces liliiviolaceus</name>
    <dbReference type="NCBI Taxonomy" id="2823109"/>
    <lineage>
        <taxon>Bacteria</taxon>
        <taxon>Bacillati</taxon>
        <taxon>Actinomycetota</taxon>
        <taxon>Actinomycetes</taxon>
        <taxon>Kitasatosporales</taxon>
        <taxon>Streptomycetaceae</taxon>
        <taxon>Streptomyces</taxon>
    </lineage>
</organism>
<dbReference type="InterPro" id="IPR007061">
    <property type="entry name" value="MST-like"/>
</dbReference>
<dbReference type="Gene3D" id="1.20.120.450">
    <property type="entry name" value="dinb family like domain"/>
    <property type="match status" value="1"/>
</dbReference>
<dbReference type="AlphaFoldDB" id="A0A940XRG8"/>
<comment type="caution">
    <text evidence="1">The sequence shown here is derived from an EMBL/GenBank/DDBJ whole genome shotgun (WGS) entry which is preliminary data.</text>
</comment>
<evidence type="ECO:0000313" key="2">
    <source>
        <dbReference type="Proteomes" id="UP000677413"/>
    </source>
</evidence>
<dbReference type="RefSeq" id="WP_210890276.1">
    <property type="nucleotide sequence ID" value="NZ_JAGPYQ010000001.1"/>
</dbReference>
<evidence type="ECO:0000313" key="1">
    <source>
        <dbReference type="EMBL" id="MBQ0850639.1"/>
    </source>
</evidence>
<dbReference type="InterPro" id="IPR034660">
    <property type="entry name" value="DinB/YfiT-like"/>
</dbReference>
<proteinExistence type="predicted"/>
<dbReference type="EMBL" id="JAGPYQ010000001">
    <property type="protein sequence ID" value="MBQ0850639.1"/>
    <property type="molecule type" value="Genomic_DNA"/>
</dbReference>
<reference evidence="1 2" key="1">
    <citation type="submission" date="2021-04" db="EMBL/GenBank/DDBJ databases">
        <authorList>
            <person name="Tang X."/>
            <person name="Zhou X."/>
            <person name="Chen X."/>
            <person name="Cernava T."/>
            <person name="Zhang C."/>
        </authorList>
    </citation>
    <scope>NUCLEOTIDE SEQUENCE [LARGE SCALE GENOMIC DNA]</scope>
    <source>
        <strain evidence="1 2">BH-SS-21</strain>
    </source>
</reference>
<accession>A0A940XRG8</accession>